<feature type="domain" description="LysM" evidence="3">
    <location>
        <begin position="145"/>
        <end position="189"/>
    </location>
</feature>
<dbReference type="SUPFAM" id="SSF54106">
    <property type="entry name" value="LysM domain"/>
    <property type="match status" value="1"/>
</dbReference>
<dbReference type="EMBL" id="JAKWBI020000371">
    <property type="protein sequence ID" value="KAJ2895847.1"/>
    <property type="molecule type" value="Genomic_DNA"/>
</dbReference>
<feature type="compositionally biased region" description="Basic and acidic residues" evidence="1">
    <location>
        <begin position="1"/>
        <end position="15"/>
    </location>
</feature>
<keyword evidence="2" id="KW-1133">Transmembrane helix</keyword>
<feature type="region of interest" description="Disordered" evidence="1">
    <location>
        <begin position="1"/>
        <end position="71"/>
    </location>
</feature>
<keyword evidence="2" id="KW-0472">Membrane</keyword>
<proteinExistence type="predicted"/>
<dbReference type="PROSITE" id="PS51782">
    <property type="entry name" value="LYSM"/>
    <property type="match status" value="1"/>
</dbReference>
<dbReference type="Pfam" id="PF01476">
    <property type="entry name" value="LysM"/>
    <property type="match status" value="1"/>
</dbReference>
<sequence>MSRFSHYDTDDERLPEGMTRIGYDADSSTYTYRDSDGSIWEGEPGSRYGRLHRVSSPPVGPDLEDPSDATRPFLEYEGDGYDDQGNPSGSFGGKVSWRQHYMPLLNFFFIVCLFLIGVIWFLHKTAGVDSKGVDDMQCDTDAGWSGRKVVKGDTCWDLAKFAGVSVEKLLEGNKGMDCDKMRPGMQVCMPGQ</sequence>
<keyword evidence="2" id="KW-0812">Transmembrane</keyword>
<reference evidence="4" key="1">
    <citation type="submission" date="2022-07" db="EMBL/GenBank/DDBJ databases">
        <title>Draft genome sequence of Zalerion maritima ATCC 34329, a (micro)plastics degrading marine fungus.</title>
        <authorList>
            <person name="Paco A."/>
            <person name="Goncalves M.F.M."/>
            <person name="Rocha-Santos T.A.P."/>
            <person name="Alves A."/>
        </authorList>
    </citation>
    <scope>NUCLEOTIDE SEQUENCE</scope>
    <source>
        <strain evidence="4">ATCC 34329</strain>
    </source>
</reference>
<evidence type="ECO:0000313" key="5">
    <source>
        <dbReference type="Proteomes" id="UP001201980"/>
    </source>
</evidence>
<evidence type="ECO:0000256" key="2">
    <source>
        <dbReference type="SAM" id="Phobius"/>
    </source>
</evidence>
<keyword evidence="5" id="KW-1185">Reference proteome</keyword>
<gene>
    <name evidence="4" type="ORF">MKZ38_006131</name>
</gene>
<comment type="caution">
    <text evidence="4">The sequence shown here is derived from an EMBL/GenBank/DDBJ whole genome shotgun (WGS) entry which is preliminary data.</text>
</comment>
<dbReference type="Gene3D" id="3.10.350.10">
    <property type="entry name" value="LysM domain"/>
    <property type="match status" value="1"/>
</dbReference>
<dbReference type="CDD" id="cd00118">
    <property type="entry name" value="LysM"/>
    <property type="match status" value="1"/>
</dbReference>
<dbReference type="InterPro" id="IPR036779">
    <property type="entry name" value="LysM_dom_sf"/>
</dbReference>
<evidence type="ECO:0000313" key="4">
    <source>
        <dbReference type="EMBL" id="KAJ2895847.1"/>
    </source>
</evidence>
<feature type="transmembrane region" description="Helical" evidence="2">
    <location>
        <begin position="104"/>
        <end position="122"/>
    </location>
</feature>
<dbReference type="Proteomes" id="UP001201980">
    <property type="component" value="Unassembled WGS sequence"/>
</dbReference>
<organism evidence="4 5">
    <name type="scientific">Zalerion maritima</name>
    <dbReference type="NCBI Taxonomy" id="339359"/>
    <lineage>
        <taxon>Eukaryota</taxon>
        <taxon>Fungi</taxon>
        <taxon>Dikarya</taxon>
        <taxon>Ascomycota</taxon>
        <taxon>Pezizomycotina</taxon>
        <taxon>Sordariomycetes</taxon>
        <taxon>Lulworthiomycetidae</taxon>
        <taxon>Lulworthiales</taxon>
        <taxon>Lulworthiaceae</taxon>
        <taxon>Zalerion</taxon>
    </lineage>
</organism>
<protein>
    <recommendedName>
        <fullName evidence="3">LysM domain-containing protein</fullName>
    </recommendedName>
</protein>
<evidence type="ECO:0000256" key="1">
    <source>
        <dbReference type="SAM" id="MobiDB-lite"/>
    </source>
</evidence>
<dbReference type="AlphaFoldDB" id="A0AAD5RJA1"/>
<dbReference type="InterPro" id="IPR018392">
    <property type="entry name" value="LysM"/>
</dbReference>
<accession>A0AAD5RJA1</accession>
<name>A0AAD5RJA1_9PEZI</name>
<evidence type="ECO:0000259" key="3">
    <source>
        <dbReference type="PROSITE" id="PS51782"/>
    </source>
</evidence>
<dbReference type="SMART" id="SM00257">
    <property type="entry name" value="LysM"/>
    <property type="match status" value="1"/>
</dbReference>